<evidence type="ECO:0000256" key="7">
    <source>
        <dbReference type="SAM" id="MobiDB-lite"/>
    </source>
</evidence>
<keyword evidence="3 8" id="KW-0812">Transmembrane</keyword>
<feature type="transmembrane region" description="Helical" evidence="8">
    <location>
        <begin position="106"/>
        <end position="129"/>
    </location>
</feature>
<proteinExistence type="predicted"/>
<evidence type="ECO:0000256" key="5">
    <source>
        <dbReference type="ARBA" id="ARBA00023065"/>
    </source>
</evidence>
<feature type="transmembrane region" description="Helical" evidence="8">
    <location>
        <begin position="177"/>
        <end position="198"/>
    </location>
</feature>
<evidence type="ECO:0000256" key="4">
    <source>
        <dbReference type="ARBA" id="ARBA00022989"/>
    </source>
</evidence>
<organism evidence="10 11">
    <name type="scientific">Actinocrinis puniceicyclus</name>
    <dbReference type="NCBI Taxonomy" id="977794"/>
    <lineage>
        <taxon>Bacteria</taxon>
        <taxon>Bacillati</taxon>
        <taxon>Actinomycetota</taxon>
        <taxon>Actinomycetes</taxon>
        <taxon>Catenulisporales</taxon>
        <taxon>Actinospicaceae</taxon>
        <taxon>Actinocrinis</taxon>
    </lineage>
</organism>
<evidence type="ECO:0000313" key="11">
    <source>
        <dbReference type="Proteomes" id="UP000677913"/>
    </source>
</evidence>
<comment type="subcellular location">
    <subcellularLocation>
        <location evidence="1">Endomembrane system</location>
        <topology evidence="1">Multi-pass membrane protein</topology>
    </subcellularLocation>
</comment>
<comment type="caution">
    <text evidence="10">The sequence shown here is derived from an EMBL/GenBank/DDBJ whole genome shotgun (WGS) entry which is preliminary data.</text>
</comment>
<feature type="compositionally biased region" description="Low complexity" evidence="7">
    <location>
        <begin position="214"/>
        <end position="234"/>
    </location>
</feature>
<feature type="region of interest" description="Disordered" evidence="7">
    <location>
        <begin position="202"/>
        <end position="242"/>
    </location>
</feature>
<feature type="transmembrane region" description="Helical" evidence="8">
    <location>
        <begin position="76"/>
        <end position="100"/>
    </location>
</feature>
<evidence type="ECO:0000256" key="6">
    <source>
        <dbReference type="ARBA" id="ARBA00023136"/>
    </source>
</evidence>
<evidence type="ECO:0000259" key="9">
    <source>
        <dbReference type="Pfam" id="PF01699"/>
    </source>
</evidence>
<keyword evidence="2" id="KW-0813">Transport</keyword>
<evidence type="ECO:0000256" key="3">
    <source>
        <dbReference type="ARBA" id="ARBA00022692"/>
    </source>
</evidence>
<feature type="compositionally biased region" description="Basic and acidic residues" evidence="7">
    <location>
        <begin position="202"/>
        <end position="213"/>
    </location>
</feature>
<feature type="domain" description="Sodium/calcium exchanger membrane region" evidence="9">
    <location>
        <begin position="255"/>
        <end position="399"/>
    </location>
</feature>
<evidence type="ECO:0000256" key="2">
    <source>
        <dbReference type="ARBA" id="ARBA00022448"/>
    </source>
</evidence>
<dbReference type="Gene3D" id="1.20.1420.30">
    <property type="entry name" value="NCX, central ion-binding region"/>
    <property type="match status" value="2"/>
</dbReference>
<dbReference type="InterPro" id="IPR004837">
    <property type="entry name" value="NaCa_Exmemb"/>
</dbReference>
<dbReference type="Proteomes" id="UP000677913">
    <property type="component" value="Unassembled WGS sequence"/>
</dbReference>
<keyword evidence="4 8" id="KW-1133">Transmembrane helix</keyword>
<dbReference type="InterPro" id="IPR004713">
    <property type="entry name" value="CaH_exchang"/>
</dbReference>
<dbReference type="PANTHER" id="PTHR31503:SF22">
    <property type="entry name" value="VACUOLAR CALCIUM ION TRANSPORTER"/>
    <property type="match status" value="1"/>
</dbReference>
<feature type="transmembrane region" description="Helical" evidence="8">
    <location>
        <begin position="249"/>
        <end position="268"/>
    </location>
</feature>
<feature type="transmembrane region" description="Helical" evidence="8">
    <location>
        <begin position="319"/>
        <end position="341"/>
    </location>
</feature>
<dbReference type="GO" id="GO:0016020">
    <property type="term" value="C:membrane"/>
    <property type="evidence" value="ECO:0007669"/>
    <property type="project" value="InterPro"/>
</dbReference>
<protein>
    <submittedName>
        <fullName evidence="10">Sodium:proton exchanger</fullName>
    </submittedName>
</protein>
<dbReference type="GO" id="GO:0015369">
    <property type="term" value="F:calcium:proton antiporter activity"/>
    <property type="evidence" value="ECO:0007669"/>
    <property type="project" value="TreeGrafter"/>
</dbReference>
<evidence type="ECO:0000256" key="1">
    <source>
        <dbReference type="ARBA" id="ARBA00004127"/>
    </source>
</evidence>
<gene>
    <name evidence="10" type="ORF">KGA66_03865</name>
</gene>
<feature type="transmembrane region" description="Helical" evidence="8">
    <location>
        <begin position="46"/>
        <end position="64"/>
    </location>
</feature>
<reference evidence="10" key="1">
    <citation type="submission" date="2021-04" db="EMBL/GenBank/DDBJ databases">
        <title>Genome based classification of Actinospica acidithermotolerans sp. nov., an actinobacterium isolated from an Indonesian hot spring.</title>
        <authorList>
            <person name="Kusuma A.B."/>
            <person name="Putra K.E."/>
            <person name="Nafisah S."/>
            <person name="Loh J."/>
            <person name="Nouioui I."/>
            <person name="Goodfellow M."/>
        </authorList>
    </citation>
    <scope>NUCLEOTIDE SEQUENCE</scope>
    <source>
        <strain evidence="10">DSM 45618</strain>
    </source>
</reference>
<keyword evidence="5" id="KW-0406">Ion transport</keyword>
<feature type="transmembrane region" description="Helical" evidence="8">
    <location>
        <begin position="288"/>
        <end position="312"/>
    </location>
</feature>
<sequence length="400" mass="41173">MPPARPPQTAQRSLIGTALRRSDIVIMAGAAVFTLGAVLAKGAGAVVPFVVSAVAVALLAALVGRAVDHLADRLGAGAVGVLQSALGNLPELFICIFALRSHLLDVVTSAIIGSILGNLLLVLGLSFFVGGRKHGVLRFSQPRARMIMALMILSVAAMLVPSLASYVHAAAASHEAGLSRITAVVLLVVFALSIPASVRREEAAGRGQRREQGGRATRQAAGSGQSADQSADQDAAPDHAAEREEGHRWPLALAVSVLAVTGLLAAYVSDLFVSALQPAMNAMHISEAFAGLVIVAIAGNAVENAVGVKLAWQNQADHALSVILNSPLQIALVLAPVLVLLSPLVGGAAFTLVFNPMLVSTVGISTLAVAFLVSDGESDWLEGATMVGLYILIAAAFWWG</sequence>
<dbReference type="EMBL" id="JAGSXH010000008">
    <property type="protein sequence ID" value="MBS2962168.1"/>
    <property type="molecule type" value="Genomic_DNA"/>
</dbReference>
<feature type="domain" description="Sodium/calcium exchanger membrane region" evidence="9">
    <location>
        <begin position="46"/>
        <end position="194"/>
    </location>
</feature>
<dbReference type="GO" id="GO:0006874">
    <property type="term" value="P:intracellular calcium ion homeostasis"/>
    <property type="evidence" value="ECO:0007669"/>
    <property type="project" value="TreeGrafter"/>
</dbReference>
<feature type="transmembrane region" description="Helical" evidence="8">
    <location>
        <begin position="353"/>
        <end position="373"/>
    </location>
</feature>
<feature type="transmembrane region" description="Helical" evidence="8">
    <location>
        <begin position="380"/>
        <end position="399"/>
    </location>
</feature>
<dbReference type="PANTHER" id="PTHR31503">
    <property type="entry name" value="VACUOLAR CALCIUM ION TRANSPORTER"/>
    <property type="match status" value="1"/>
</dbReference>
<keyword evidence="6 8" id="KW-0472">Membrane</keyword>
<dbReference type="GO" id="GO:0012505">
    <property type="term" value="C:endomembrane system"/>
    <property type="evidence" value="ECO:0007669"/>
    <property type="project" value="UniProtKB-SubCell"/>
</dbReference>
<keyword evidence="11" id="KW-1185">Reference proteome</keyword>
<evidence type="ECO:0000256" key="8">
    <source>
        <dbReference type="SAM" id="Phobius"/>
    </source>
</evidence>
<feature type="transmembrane region" description="Helical" evidence="8">
    <location>
        <begin position="150"/>
        <end position="171"/>
    </location>
</feature>
<dbReference type="AlphaFoldDB" id="A0A8J8BAL2"/>
<accession>A0A8J8BAL2</accession>
<feature type="transmembrane region" description="Helical" evidence="8">
    <location>
        <begin position="21"/>
        <end position="40"/>
    </location>
</feature>
<name>A0A8J8BAL2_9ACTN</name>
<dbReference type="InterPro" id="IPR044880">
    <property type="entry name" value="NCX_ion-bd_dom_sf"/>
</dbReference>
<dbReference type="Pfam" id="PF01699">
    <property type="entry name" value="Na_Ca_ex"/>
    <property type="match status" value="2"/>
</dbReference>
<evidence type="ECO:0000313" key="10">
    <source>
        <dbReference type="EMBL" id="MBS2962168.1"/>
    </source>
</evidence>